<feature type="transmembrane region" description="Helical" evidence="12">
    <location>
        <begin position="366"/>
        <end position="385"/>
    </location>
</feature>
<proteinExistence type="inferred from homology"/>
<dbReference type="HOGENOM" id="CLU_015730_1_0_6"/>
<keyword evidence="6" id="KW-0997">Cell inner membrane</keyword>
<keyword evidence="5" id="KW-1003">Cell membrane</keyword>
<organism evidence="14 15">
    <name type="scientific">Pseudohaliea rubra DSM 19751</name>
    <dbReference type="NCBI Taxonomy" id="1265313"/>
    <lineage>
        <taxon>Bacteria</taxon>
        <taxon>Pseudomonadati</taxon>
        <taxon>Pseudomonadota</taxon>
        <taxon>Gammaproteobacteria</taxon>
        <taxon>Cellvibrionales</taxon>
        <taxon>Halieaceae</taxon>
        <taxon>Pseudohaliea</taxon>
    </lineage>
</organism>
<dbReference type="RefSeq" id="WP_035516859.1">
    <property type="nucleotide sequence ID" value="NZ_KN234771.1"/>
</dbReference>
<dbReference type="InterPro" id="IPR029044">
    <property type="entry name" value="Nucleotide-diphossugar_trans"/>
</dbReference>
<dbReference type="eggNOG" id="COG2943">
    <property type="taxonomic scope" value="Bacteria"/>
</dbReference>
<accession>A0A095VNG9</accession>
<keyword evidence="10 12" id="KW-1133">Transmembrane helix</keyword>
<evidence type="ECO:0000256" key="12">
    <source>
        <dbReference type="SAM" id="Phobius"/>
    </source>
</evidence>
<evidence type="ECO:0000256" key="5">
    <source>
        <dbReference type="ARBA" id="ARBA00022475"/>
    </source>
</evidence>
<evidence type="ECO:0000256" key="1">
    <source>
        <dbReference type="ARBA" id="ARBA00004429"/>
    </source>
</evidence>
<feature type="transmembrane region" description="Helical" evidence="12">
    <location>
        <begin position="391"/>
        <end position="408"/>
    </location>
</feature>
<keyword evidence="11 12" id="KW-0472">Membrane</keyword>
<evidence type="ECO:0000256" key="3">
    <source>
        <dbReference type="ARBA" id="ARBA00009337"/>
    </source>
</evidence>
<dbReference type="GO" id="GO:0016758">
    <property type="term" value="F:hexosyltransferase activity"/>
    <property type="evidence" value="ECO:0007669"/>
    <property type="project" value="TreeGrafter"/>
</dbReference>
<evidence type="ECO:0000313" key="14">
    <source>
        <dbReference type="EMBL" id="KGE02628.1"/>
    </source>
</evidence>
<dbReference type="EMBL" id="AUVB01000088">
    <property type="protein sequence ID" value="KGE02628.1"/>
    <property type="molecule type" value="Genomic_DNA"/>
</dbReference>
<protein>
    <recommendedName>
        <fullName evidence="4">Glucans biosynthesis glucosyltransferase H</fullName>
    </recommendedName>
</protein>
<dbReference type="NCBIfam" id="NF003962">
    <property type="entry name" value="PRK05454.2-5"/>
    <property type="match status" value="1"/>
</dbReference>
<name>A0A095VNG9_9GAMM</name>
<gene>
    <name evidence="14" type="ORF">HRUBRA_02766</name>
</gene>
<evidence type="ECO:0000256" key="11">
    <source>
        <dbReference type="ARBA" id="ARBA00023136"/>
    </source>
</evidence>
<evidence type="ECO:0000256" key="10">
    <source>
        <dbReference type="ARBA" id="ARBA00022989"/>
    </source>
</evidence>
<keyword evidence="9 12" id="KW-0812">Transmembrane</keyword>
<dbReference type="PATRIC" id="fig|1265313.6.peg.2723"/>
<evidence type="ECO:0000256" key="4">
    <source>
        <dbReference type="ARBA" id="ARBA00020585"/>
    </source>
</evidence>
<keyword evidence="8 14" id="KW-0808">Transferase</keyword>
<sequence>MSLAETILPGSRIRTGAIPWRCSGWLAVFIALTTLGTAAVVAVVAAAVEEWSPATGLALALVTPGALWVSGGAATAILGCLRKPPPPPAVPDDWRPKQRTAILVLLCGEAADPLSSYLAGLRRQLAAQGLAEATTVFVLSDTHEAVRIADEEAALAPLIAAGTVVYRRRSERTGHKPGNIAEWLAARSDGFTYMLVLDADSRMSAGRIRALMHRIETEPGLGLLQAGIARVRGRSLFGRHQRLSGRLLSPHFGRGLAAWSGKAGNYWGHNAIMRIAAFRSAAALPILSGPRPFGGTPLSHDFVEAAWIRREGWVVALDPDTRGSAEDGPQTLADFHRRDRRWCQGNLQHLRLIGEPGLDPVSRLHLALGIIGYLAAPVWLALMILVASDAVAIQGVLPLLAIATILMLPKLCALGHWLLRARTRRRQRLILRAGLHELAVSTLVAPLVMLRQSGAVLSVLAGRDCGWKRERPRALALPPWLPEVASGTGLLALGAAAGSASSLPWLLPVALPLLGAPLLQRWLERGA</sequence>
<evidence type="ECO:0000256" key="2">
    <source>
        <dbReference type="ARBA" id="ARBA00005001"/>
    </source>
</evidence>
<evidence type="ECO:0000256" key="9">
    <source>
        <dbReference type="ARBA" id="ARBA00022692"/>
    </source>
</evidence>
<keyword evidence="7" id="KW-0328">Glycosyltransferase</keyword>
<comment type="subcellular location">
    <subcellularLocation>
        <location evidence="1">Cell inner membrane</location>
        <topology evidence="1">Multi-pass membrane protein</topology>
    </subcellularLocation>
</comment>
<feature type="domain" description="Glycosyltransferase 2-like" evidence="13">
    <location>
        <begin position="195"/>
        <end position="393"/>
    </location>
</feature>
<dbReference type="Gene3D" id="3.90.550.10">
    <property type="entry name" value="Spore Coat Polysaccharide Biosynthesis Protein SpsA, Chain A"/>
    <property type="match status" value="1"/>
</dbReference>
<comment type="caution">
    <text evidence="14">The sequence shown here is derived from an EMBL/GenBank/DDBJ whole genome shotgun (WGS) entry which is preliminary data.</text>
</comment>
<dbReference type="PANTHER" id="PTHR43867">
    <property type="entry name" value="CELLULOSE SYNTHASE CATALYTIC SUBUNIT A [UDP-FORMING]"/>
    <property type="match status" value="1"/>
</dbReference>
<dbReference type="SUPFAM" id="SSF53448">
    <property type="entry name" value="Nucleotide-diphospho-sugar transferases"/>
    <property type="match status" value="1"/>
</dbReference>
<dbReference type="OrthoDB" id="9775281at2"/>
<dbReference type="Pfam" id="PF13632">
    <property type="entry name" value="Glyco_trans_2_3"/>
    <property type="match status" value="1"/>
</dbReference>
<dbReference type="GO" id="GO:0005886">
    <property type="term" value="C:plasma membrane"/>
    <property type="evidence" value="ECO:0007669"/>
    <property type="project" value="UniProtKB-SubCell"/>
</dbReference>
<dbReference type="AlphaFoldDB" id="A0A095VNG9"/>
<feature type="transmembrane region" description="Helical" evidence="12">
    <location>
        <begin position="24"/>
        <end position="48"/>
    </location>
</feature>
<comment type="similarity">
    <text evidence="3">Belongs to the glycosyltransferase 2 family. OpgH subfamily.</text>
</comment>
<comment type="pathway">
    <text evidence="2">Glycan metabolism; osmoregulated periplasmic glucan (OPG) biosynthesis.</text>
</comment>
<evidence type="ECO:0000259" key="13">
    <source>
        <dbReference type="Pfam" id="PF13632"/>
    </source>
</evidence>
<reference evidence="14 15" key="1">
    <citation type="journal article" date="2014" name="Genome Announc.">
        <title>Genome Sequence of Gammaproteobacterial Pseudohaliea rubra Type Strain DSM 19751, Isolated from Coastal Seawater of the Mediterranean Sea.</title>
        <authorList>
            <person name="Spring S."/>
            <person name="Fiebig A."/>
            <person name="Riedel T."/>
            <person name="Goker M."/>
            <person name="Klenk H.P."/>
        </authorList>
    </citation>
    <scope>NUCLEOTIDE SEQUENCE [LARGE SCALE GENOMIC DNA]</scope>
    <source>
        <strain evidence="14 15">DSM 19751</strain>
    </source>
</reference>
<keyword evidence="15" id="KW-1185">Reference proteome</keyword>
<feature type="transmembrane region" description="Helical" evidence="12">
    <location>
        <begin position="54"/>
        <end position="78"/>
    </location>
</feature>
<dbReference type="PANTHER" id="PTHR43867:SF5">
    <property type="entry name" value="GLUCANS BIOSYNTHESIS GLUCOSYLTRANSFERASE H"/>
    <property type="match status" value="1"/>
</dbReference>
<evidence type="ECO:0000256" key="6">
    <source>
        <dbReference type="ARBA" id="ARBA00022519"/>
    </source>
</evidence>
<dbReference type="Proteomes" id="UP000029640">
    <property type="component" value="Unassembled WGS sequence"/>
</dbReference>
<dbReference type="InterPro" id="IPR001173">
    <property type="entry name" value="Glyco_trans_2-like"/>
</dbReference>
<dbReference type="STRING" id="1265313.HRUBRA_02766"/>
<dbReference type="InterPro" id="IPR050321">
    <property type="entry name" value="Glycosyltr_2/OpgH_subfam"/>
</dbReference>
<evidence type="ECO:0000313" key="15">
    <source>
        <dbReference type="Proteomes" id="UP000029640"/>
    </source>
</evidence>
<evidence type="ECO:0000256" key="7">
    <source>
        <dbReference type="ARBA" id="ARBA00022676"/>
    </source>
</evidence>
<evidence type="ECO:0000256" key="8">
    <source>
        <dbReference type="ARBA" id="ARBA00022679"/>
    </source>
</evidence>